<accession>A0A8H8SUQ2</accession>
<keyword evidence="7" id="KW-0788">Thiol protease</keyword>
<comment type="catalytic activity">
    <reaction evidence="1">
        <text>Thiol-dependent hydrolysis of ester, thioester, amide, peptide and isopeptide bonds formed by the C-terminal Gly of ubiquitin (a 76-residue protein attached to proteins as an intracellular targeting signal).</text>
        <dbReference type="EC" id="3.4.19.12"/>
    </reaction>
</comment>
<dbReference type="InterPro" id="IPR050185">
    <property type="entry name" value="Ub_carboxyl-term_hydrolase"/>
</dbReference>
<dbReference type="InterPro" id="IPR018200">
    <property type="entry name" value="USP_CS"/>
</dbReference>
<dbReference type="Pfam" id="PF00443">
    <property type="entry name" value="UCH"/>
    <property type="match status" value="1"/>
</dbReference>
<dbReference type="EC" id="3.4.19.12" evidence="3"/>
<dbReference type="SMART" id="SM00695">
    <property type="entry name" value="DUSP"/>
    <property type="match status" value="1"/>
</dbReference>
<dbReference type="PROSITE" id="PS00972">
    <property type="entry name" value="USP_1"/>
    <property type="match status" value="1"/>
</dbReference>
<dbReference type="PROSITE" id="PS51283">
    <property type="entry name" value="DUSP"/>
    <property type="match status" value="1"/>
</dbReference>
<evidence type="ECO:0000256" key="3">
    <source>
        <dbReference type="ARBA" id="ARBA00012759"/>
    </source>
</evidence>
<feature type="domain" description="DUSP" evidence="9">
    <location>
        <begin position="1"/>
        <end position="100"/>
    </location>
</feature>
<dbReference type="PANTHER" id="PTHR21646">
    <property type="entry name" value="UBIQUITIN CARBOXYL-TERMINAL HYDROLASE"/>
    <property type="match status" value="1"/>
</dbReference>
<dbReference type="Gene3D" id="3.90.70.10">
    <property type="entry name" value="Cysteine proteinases"/>
    <property type="match status" value="2"/>
</dbReference>
<gene>
    <name evidence="10" type="ORF">RhiXN_00105</name>
</gene>
<comment type="similarity">
    <text evidence="2">Belongs to the peptidase C19 family.</text>
</comment>
<dbReference type="Pfam" id="PF06337">
    <property type="entry name" value="DUSP"/>
    <property type="match status" value="1"/>
</dbReference>
<evidence type="ECO:0000256" key="2">
    <source>
        <dbReference type="ARBA" id="ARBA00009085"/>
    </source>
</evidence>
<dbReference type="InterPro" id="IPR035927">
    <property type="entry name" value="DUSP-like_sf"/>
</dbReference>
<organism evidence="10 11">
    <name type="scientific">Rhizoctonia solani</name>
    <dbReference type="NCBI Taxonomy" id="456999"/>
    <lineage>
        <taxon>Eukaryota</taxon>
        <taxon>Fungi</taxon>
        <taxon>Dikarya</taxon>
        <taxon>Basidiomycota</taxon>
        <taxon>Agaricomycotina</taxon>
        <taxon>Agaricomycetes</taxon>
        <taxon>Cantharellales</taxon>
        <taxon>Ceratobasidiaceae</taxon>
        <taxon>Rhizoctonia</taxon>
    </lineage>
</organism>
<proteinExistence type="inferred from homology"/>
<dbReference type="PANTHER" id="PTHR21646:SF24">
    <property type="entry name" value="UBIQUITIN CARBOXYL-TERMINAL HYDROLASE"/>
    <property type="match status" value="1"/>
</dbReference>
<dbReference type="SUPFAM" id="SSF143791">
    <property type="entry name" value="DUSP-like"/>
    <property type="match status" value="1"/>
</dbReference>
<keyword evidence="4" id="KW-0645">Protease</keyword>
<dbReference type="InterPro" id="IPR028889">
    <property type="entry name" value="USP"/>
</dbReference>
<evidence type="ECO:0000256" key="7">
    <source>
        <dbReference type="ARBA" id="ARBA00022807"/>
    </source>
</evidence>
<dbReference type="InterPro" id="IPR038765">
    <property type="entry name" value="Papain-like_cys_pep_sf"/>
</dbReference>
<sequence>MISIAKQMPLELGSYWFVISYKWFQVWEAAVLGTPNKDFPDITEQTLGPVDNLDIVKPGTKELLPDLVEGYDIELVPEDAWKKYVEWYGQPKIELKREVIGWPTASGLPETRVEVYQPKFTTFLLTTGDGPIQCSSFQISSNAPLSTLASQAASVLQVSPSDTFRVWNLPPKVRKSGIEAHEVERHSLIPISLTSEEPLTDFNRLGRVLAVEVRSANTWILDAESVSISNDPSVPVDVGAKWENLVPGVPFMGRLPQVHVPRGTMGLQNLGNTCFMNSGLQCLLHIPELERYFLQGHHLAELNPHNPLGMEGQMAEAFNILVKQIYPAGAKPGPTTTLDPSNDYSSYVPLHLKGVVCRWAPAFSGYQECDSQELIGTMLDGLHEDLNRILKKPYVEKPEWPEHDRESSRAELEARIAQETWDGHARRNDSIITDLFQGMYKSTLTCPDCGKISVTFDPFLTLSLPLPASVSAWKHTVYFVPWSTQKRRLAVQIELPKDSVTEDLKRALEHKLGVERDRFVVTEVWKHKFFQFFDNRKNITEVAEKDMIIAYELPISVGSTNSDSAPQVVPVLHVSSNSAFALPFIVVLYPESRADYSVLKRLIVERYNQWVSTPDITPESFELYAYGSHGPGPMETGFRLEDSLSDLIDLRARGQDPKRGTLINASEALVAIWEPDQRNRLFPREGPAFNEWQAHGSQTRQSNKQEITLSDCLDELTKVEQLGVNDSWYCSRCKQHRQATKQLQLWSLPTILVLQLKRFAKRSKIDRLVTFPLDGLDLSDRVEDEGCTYDLFAIDEHKSNVMSSGHYTTRAKNQCDGAWYHYQDSLVTPTTPEAAINPGAYLLFYRRRGVSPEDALKKVKRKGITSGSHSHLISLIIPDSVQGLNVAFEDHNLVMIVRVSRSPRSHLFLKRTIWLFWRARKIARRLQVGRDYKFYGGQKPPKSLQVLDESTLDHSATQLITPKLAPAVHILFKEHEAFERFIKAIRDLRLAVLKFALAPNRGRLLDIKVELDTAQRRYEATRQSHFLEELRDEDADYDWNAKMEQFVGLMDIVSCLLLLFDEALVRGRRDKDVYGCCIEALFLASDVAR</sequence>
<dbReference type="GO" id="GO:0016579">
    <property type="term" value="P:protein deubiquitination"/>
    <property type="evidence" value="ECO:0007669"/>
    <property type="project" value="InterPro"/>
</dbReference>
<dbReference type="InterPro" id="IPR006615">
    <property type="entry name" value="Pept_C19_DUSP"/>
</dbReference>
<keyword evidence="6 10" id="KW-0378">Hydrolase</keyword>
<protein>
    <recommendedName>
        <fullName evidence="3">ubiquitinyl hydrolase 1</fullName>
        <ecNumber evidence="3">3.4.19.12</ecNumber>
    </recommendedName>
</protein>
<dbReference type="GO" id="GO:0006508">
    <property type="term" value="P:proteolysis"/>
    <property type="evidence" value="ECO:0007669"/>
    <property type="project" value="UniProtKB-KW"/>
</dbReference>
<dbReference type="KEGG" id="rsx:RhiXN_00105"/>
<evidence type="ECO:0000256" key="1">
    <source>
        <dbReference type="ARBA" id="ARBA00000707"/>
    </source>
</evidence>
<dbReference type="Proteomes" id="UP000650533">
    <property type="component" value="Chromosome 4"/>
</dbReference>
<evidence type="ECO:0000259" key="9">
    <source>
        <dbReference type="PROSITE" id="PS51283"/>
    </source>
</evidence>
<dbReference type="InterPro" id="IPR029346">
    <property type="entry name" value="USP_C"/>
</dbReference>
<name>A0A8H8SUQ2_9AGAM</name>
<evidence type="ECO:0000256" key="6">
    <source>
        <dbReference type="ARBA" id="ARBA00022801"/>
    </source>
</evidence>
<dbReference type="GeneID" id="67022387"/>
<feature type="domain" description="USP" evidence="8">
    <location>
        <begin position="265"/>
        <end position="848"/>
    </location>
</feature>
<dbReference type="SUPFAM" id="SSF54001">
    <property type="entry name" value="Cysteine proteinases"/>
    <property type="match status" value="1"/>
</dbReference>
<evidence type="ECO:0000259" key="8">
    <source>
        <dbReference type="PROSITE" id="PS50235"/>
    </source>
</evidence>
<dbReference type="Gene3D" id="3.30.2230.10">
    <property type="entry name" value="DUSP-like"/>
    <property type="match status" value="1"/>
</dbReference>
<dbReference type="Pfam" id="PF14533">
    <property type="entry name" value="USP7_C2"/>
    <property type="match status" value="1"/>
</dbReference>
<dbReference type="InterPro" id="IPR001394">
    <property type="entry name" value="Peptidase_C19_UCH"/>
</dbReference>
<evidence type="ECO:0000313" key="11">
    <source>
        <dbReference type="Proteomes" id="UP000650533"/>
    </source>
</evidence>
<evidence type="ECO:0000256" key="5">
    <source>
        <dbReference type="ARBA" id="ARBA00022786"/>
    </source>
</evidence>
<dbReference type="PROSITE" id="PS50235">
    <property type="entry name" value="USP_3"/>
    <property type="match status" value="1"/>
</dbReference>
<reference evidence="10" key="1">
    <citation type="submission" date="2020-05" db="EMBL/GenBank/DDBJ databases">
        <title>Evolutionary and genomic comparisons of hybrid uninucleate and nonhybrid Rhizoctonia fungi.</title>
        <authorList>
            <person name="Li C."/>
            <person name="Chen X."/>
        </authorList>
    </citation>
    <scope>NUCLEOTIDE SEQUENCE</scope>
    <source>
        <strain evidence="10">AG-1 IA</strain>
    </source>
</reference>
<dbReference type="RefSeq" id="XP_043178936.1">
    <property type="nucleotide sequence ID" value="XM_043319924.1"/>
</dbReference>
<evidence type="ECO:0000256" key="4">
    <source>
        <dbReference type="ARBA" id="ARBA00022670"/>
    </source>
</evidence>
<keyword evidence="5" id="KW-0833">Ubl conjugation pathway</keyword>
<dbReference type="EMBL" id="CP059661">
    <property type="protein sequence ID" value="QRW18699.1"/>
    <property type="molecule type" value="Genomic_DNA"/>
</dbReference>
<dbReference type="GO" id="GO:0004843">
    <property type="term" value="F:cysteine-type deubiquitinase activity"/>
    <property type="evidence" value="ECO:0007669"/>
    <property type="project" value="UniProtKB-EC"/>
</dbReference>
<evidence type="ECO:0000313" key="10">
    <source>
        <dbReference type="EMBL" id="QRW18699.1"/>
    </source>
</evidence>
<dbReference type="AlphaFoldDB" id="A0A8H8SUQ2"/>